<dbReference type="InterPro" id="IPR036661">
    <property type="entry name" value="Luciferase-like_sf"/>
</dbReference>
<evidence type="ECO:0000256" key="1">
    <source>
        <dbReference type="ARBA" id="ARBA00023002"/>
    </source>
</evidence>
<name>A0A2S6NPE7_RHOGL</name>
<sequence>MPGRSVMKLGLFINTQFPEGTTVADRIPEIVAQVRAAKEAGFRSLWFPHHWLTHPLQMLQITPMMAYVAAHAPGMTIGSNILILPLLNPVHVAEEAATLDVLTGGNFILGIGQGYRQPEFDAFRIPLAERAPRFNEAIGLMQRLWTGERVSHQGRFYTVADSGISLKPHRPGGPPLYIAAQAEVSVKRAARIGDAWLIVNSGGLGKAVPLMRTYRAALAEYGRTASEFPITVECHVGETRAAAFEECRGPLEYKYNAYASWGLQGRRAETSFEDFARDRFIIGDTVSVKEEIARYRELLGVDHFIMRCNWPGLPQAHTLATIRRLGAILGA</sequence>
<dbReference type="Proteomes" id="UP000239724">
    <property type="component" value="Unassembled WGS sequence"/>
</dbReference>
<dbReference type="SUPFAM" id="SSF51679">
    <property type="entry name" value="Bacterial luciferase-like"/>
    <property type="match status" value="1"/>
</dbReference>
<comment type="caution">
    <text evidence="3">The sequence shown here is derived from an EMBL/GenBank/DDBJ whole genome shotgun (WGS) entry which is preliminary data.</text>
</comment>
<evidence type="ECO:0000259" key="2">
    <source>
        <dbReference type="Pfam" id="PF00296"/>
    </source>
</evidence>
<dbReference type="PANTHER" id="PTHR43244">
    <property type="match status" value="1"/>
</dbReference>
<protein>
    <recommendedName>
        <fullName evidence="2">Luciferase-like domain-containing protein</fullName>
    </recommendedName>
</protein>
<dbReference type="InterPro" id="IPR011251">
    <property type="entry name" value="Luciferase-like_dom"/>
</dbReference>
<evidence type="ECO:0000313" key="4">
    <source>
        <dbReference type="Proteomes" id="UP000239724"/>
    </source>
</evidence>
<proteinExistence type="predicted"/>
<keyword evidence="4" id="KW-1185">Reference proteome</keyword>
<dbReference type="GO" id="GO:0016705">
    <property type="term" value="F:oxidoreductase activity, acting on paired donors, with incorporation or reduction of molecular oxygen"/>
    <property type="evidence" value="ECO:0007669"/>
    <property type="project" value="InterPro"/>
</dbReference>
<organism evidence="3 4">
    <name type="scientific">Rhodopila globiformis</name>
    <name type="common">Rhodopseudomonas globiformis</name>
    <dbReference type="NCBI Taxonomy" id="1071"/>
    <lineage>
        <taxon>Bacteria</taxon>
        <taxon>Pseudomonadati</taxon>
        <taxon>Pseudomonadota</taxon>
        <taxon>Alphaproteobacteria</taxon>
        <taxon>Acetobacterales</taxon>
        <taxon>Acetobacteraceae</taxon>
        <taxon>Rhodopila</taxon>
    </lineage>
</organism>
<dbReference type="Gene3D" id="3.20.20.30">
    <property type="entry name" value="Luciferase-like domain"/>
    <property type="match status" value="1"/>
</dbReference>
<keyword evidence="1" id="KW-0560">Oxidoreductase</keyword>
<dbReference type="EMBL" id="NHRY01000007">
    <property type="protein sequence ID" value="PPQ40848.1"/>
    <property type="molecule type" value="Genomic_DNA"/>
</dbReference>
<feature type="domain" description="Luciferase-like" evidence="2">
    <location>
        <begin position="7"/>
        <end position="299"/>
    </location>
</feature>
<evidence type="ECO:0000313" key="3">
    <source>
        <dbReference type="EMBL" id="PPQ40848.1"/>
    </source>
</evidence>
<gene>
    <name evidence="3" type="ORF">CCS01_00155</name>
</gene>
<accession>A0A2S6NPE7</accession>
<reference evidence="3 4" key="1">
    <citation type="journal article" date="2018" name="Arch. Microbiol.">
        <title>New insights into the metabolic potential of the phototrophic purple bacterium Rhodopila globiformis DSM 161(T) from its draft genome sequence and evidence for a vanadium-dependent nitrogenase.</title>
        <authorList>
            <person name="Imhoff J.F."/>
            <person name="Rahn T."/>
            <person name="Kunzel S."/>
            <person name="Neulinger S.C."/>
        </authorList>
    </citation>
    <scope>NUCLEOTIDE SEQUENCE [LARGE SCALE GENOMIC DNA]</scope>
    <source>
        <strain evidence="3 4">DSM 161</strain>
    </source>
</reference>
<dbReference type="AlphaFoldDB" id="A0A2S6NPE7"/>
<dbReference type="Pfam" id="PF00296">
    <property type="entry name" value="Bac_luciferase"/>
    <property type="match status" value="1"/>
</dbReference>
<dbReference type="InterPro" id="IPR050564">
    <property type="entry name" value="F420-G6PD/mer"/>
</dbReference>
<dbReference type="PANTHER" id="PTHR43244:SF1">
    <property type="entry name" value="5,10-METHYLENETETRAHYDROMETHANOPTERIN REDUCTASE"/>
    <property type="match status" value="1"/>
</dbReference>